<evidence type="ECO:0000313" key="3">
    <source>
        <dbReference type="Proteomes" id="UP001431131"/>
    </source>
</evidence>
<comment type="caution">
    <text evidence="2">The sequence shown here is derived from an EMBL/GenBank/DDBJ whole genome shotgun (WGS) entry which is preliminary data.</text>
</comment>
<keyword evidence="1" id="KW-1133">Transmembrane helix</keyword>
<evidence type="ECO:0000313" key="2">
    <source>
        <dbReference type="EMBL" id="MCH1625711.1"/>
    </source>
</evidence>
<name>A0AAW5DYI6_9BACI</name>
<proteinExistence type="predicted"/>
<feature type="transmembrane region" description="Helical" evidence="1">
    <location>
        <begin position="36"/>
        <end position="54"/>
    </location>
</feature>
<reference evidence="2" key="1">
    <citation type="submission" date="2022-02" db="EMBL/GenBank/DDBJ databases">
        <title>Fredinandcohnia quinoae sp. nov. isolated from Chenopodium quinoa seeds.</title>
        <authorList>
            <person name="Saati-Santamaria Z."/>
            <person name="Flores-Felix J.D."/>
            <person name="Igual J.M."/>
            <person name="Velazquez E."/>
            <person name="Garcia-Fraile P."/>
            <person name="Martinez-Molina E."/>
        </authorList>
    </citation>
    <scope>NUCLEOTIDE SEQUENCE</scope>
    <source>
        <strain evidence="2">SECRCQ15</strain>
    </source>
</reference>
<dbReference type="EMBL" id="JAKTTI010000013">
    <property type="protein sequence ID" value="MCH1625711.1"/>
    <property type="molecule type" value="Genomic_DNA"/>
</dbReference>
<evidence type="ECO:0000256" key="1">
    <source>
        <dbReference type="SAM" id="Phobius"/>
    </source>
</evidence>
<organism evidence="2 3">
    <name type="scientific">Fredinandcohnia quinoae</name>
    <dbReference type="NCBI Taxonomy" id="2918902"/>
    <lineage>
        <taxon>Bacteria</taxon>
        <taxon>Bacillati</taxon>
        <taxon>Bacillota</taxon>
        <taxon>Bacilli</taxon>
        <taxon>Bacillales</taxon>
        <taxon>Bacillaceae</taxon>
        <taxon>Fredinandcohnia</taxon>
    </lineage>
</organism>
<feature type="transmembrane region" description="Helical" evidence="1">
    <location>
        <begin position="66"/>
        <end position="85"/>
    </location>
</feature>
<dbReference type="Proteomes" id="UP001431131">
    <property type="component" value="Unassembled WGS sequence"/>
</dbReference>
<gene>
    <name evidence="2" type="ORF">MJG50_10255</name>
</gene>
<sequence length="111" mass="12994">MPNIIRLILLLFPWISIVFLPKKAFRQYLPVSLFTSLLVTGMCLLAVPYKWWVVKGGWKHKVFNDGSFVFGPFLVGTLWIFHLTFGNLKRYLGVNLLMDLFFSFPLSYLFQ</sequence>
<keyword evidence="1" id="KW-0812">Transmembrane</keyword>
<keyword evidence="1" id="KW-0472">Membrane</keyword>
<accession>A0AAW5DYI6</accession>
<protein>
    <submittedName>
        <fullName evidence="2">Uncharacterized protein</fullName>
    </submittedName>
</protein>
<feature type="transmembrane region" description="Helical" evidence="1">
    <location>
        <begin position="91"/>
        <end position="110"/>
    </location>
</feature>
<dbReference type="AlphaFoldDB" id="A0AAW5DYI6"/>
<dbReference type="RefSeq" id="WP_240255426.1">
    <property type="nucleotide sequence ID" value="NZ_JAKTTI010000013.1"/>
</dbReference>
<keyword evidence="3" id="KW-1185">Reference proteome</keyword>